<proteinExistence type="predicted"/>
<evidence type="ECO:0000256" key="2">
    <source>
        <dbReference type="SAM" id="Phobius"/>
    </source>
</evidence>
<feature type="region of interest" description="Disordered" evidence="1">
    <location>
        <begin position="253"/>
        <end position="298"/>
    </location>
</feature>
<feature type="compositionally biased region" description="Low complexity" evidence="1">
    <location>
        <begin position="32"/>
        <end position="43"/>
    </location>
</feature>
<dbReference type="EMBL" id="JAOQAZ010000008">
    <property type="protein sequence ID" value="KAJ4264328.1"/>
    <property type="molecule type" value="Genomic_DNA"/>
</dbReference>
<keyword evidence="2" id="KW-0812">Transmembrane</keyword>
<reference evidence="3" key="1">
    <citation type="submission" date="2022-09" db="EMBL/GenBank/DDBJ databases">
        <title>Fusarium specimens isolated from Avocado Roots.</title>
        <authorList>
            <person name="Stajich J."/>
            <person name="Roper C."/>
            <person name="Heimlech-Rivalta G."/>
        </authorList>
    </citation>
    <scope>NUCLEOTIDE SEQUENCE</scope>
    <source>
        <strain evidence="3">CF00136</strain>
    </source>
</reference>
<keyword evidence="2" id="KW-1133">Transmembrane helix</keyword>
<feature type="region of interest" description="Disordered" evidence="1">
    <location>
        <begin position="150"/>
        <end position="232"/>
    </location>
</feature>
<feature type="transmembrane region" description="Helical" evidence="2">
    <location>
        <begin position="67"/>
        <end position="89"/>
    </location>
</feature>
<evidence type="ECO:0000313" key="3">
    <source>
        <dbReference type="EMBL" id="KAJ4264328.1"/>
    </source>
</evidence>
<dbReference type="AlphaFoldDB" id="A0A9W8S3U7"/>
<keyword evidence="4" id="KW-1185">Reference proteome</keyword>
<dbReference type="Proteomes" id="UP001152049">
    <property type="component" value="Unassembled WGS sequence"/>
</dbReference>
<dbReference type="OrthoDB" id="5215637at2759"/>
<evidence type="ECO:0008006" key="5">
    <source>
        <dbReference type="Google" id="ProtNLM"/>
    </source>
</evidence>
<comment type="caution">
    <text evidence="3">The sequence shown here is derived from an EMBL/GenBank/DDBJ whole genome shotgun (WGS) entry which is preliminary data.</text>
</comment>
<protein>
    <recommendedName>
        <fullName evidence="5">Transmembrane protein</fullName>
    </recommendedName>
</protein>
<accession>A0A9W8S3U7</accession>
<sequence>MDSESADGSDCCDSGSKVYTLAAPKPSDDGETTTTDAPDATSSGFQSVIRDPKKDNSVESSSPVPKIVGGTVGGVSFIGFLFIGAFCVFKRRDKPIRNNIIVATDDANSSGSNGKDNATVQVVSQTGIAEAEGTEGNVYTEVDSRPVNITRPQESMYSDGDVPEVERHSQENGRRVQRRYAEAEGDEGNVYSEADSRAINVPRSQRRHNNEDMLPQEETQYGEESVRGRGRQRCAEVEGSAGNVYSEIDSRAVSAAQRHAEDDALPEVERRSQEERRRQQRQLAGVEGDAGNVYVEADSRPIGQARIVDIRTSTTSRGPTHELP</sequence>
<feature type="region of interest" description="Disordered" evidence="1">
    <location>
        <begin position="1"/>
        <end position="66"/>
    </location>
</feature>
<gene>
    <name evidence="3" type="ORF">NW762_005524</name>
</gene>
<keyword evidence="2" id="KW-0472">Membrane</keyword>
<feature type="compositionally biased region" description="Basic and acidic residues" evidence="1">
    <location>
        <begin position="164"/>
        <end position="182"/>
    </location>
</feature>
<evidence type="ECO:0000313" key="4">
    <source>
        <dbReference type="Proteomes" id="UP001152049"/>
    </source>
</evidence>
<organism evidence="3 4">
    <name type="scientific">Fusarium torreyae</name>
    <dbReference type="NCBI Taxonomy" id="1237075"/>
    <lineage>
        <taxon>Eukaryota</taxon>
        <taxon>Fungi</taxon>
        <taxon>Dikarya</taxon>
        <taxon>Ascomycota</taxon>
        <taxon>Pezizomycotina</taxon>
        <taxon>Sordariomycetes</taxon>
        <taxon>Hypocreomycetidae</taxon>
        <taxon>Hypocreales</taxon>
        <taxon>Nectriaceae</taxon>
        <taxon>Fusarium</taxon>
    </lineage>
</organism>
<evidence type="ECO:0000256" key="1">
    <source>
        <dbReference type="SAM" id="MobiDB-lite"/>
    </source>
</evidence>
<feature type="compositionally biased region" description="Basic and acidic residues" evidence="1">
    <location>
        <begin position="258"/>
        <end position="277"/>
    </location>
</feature>
<name>A0A9W8S3U7_9HYPO</name>